<evidence type="ECO:0000256" key="2">
    <source>
        <dbReference type="SAM" id="SignalP"/>
    </source>
</evidence>
<dbReference type="EMBL" id="CCAE010000043">
    <property type="protein sequence ID" value="CDN89440.1"/>
    <property type="molecule type" value="Genomic_DNA"/>
</dbReference>
<dbReference type="InterPro" id="IPR038404">
    <property type="entry name" value="TRAP_DctP_sf"/>
</dbReference>
<dbReference type="Pfam" id="PF03480">
    <property type="entry name" value="DctP"/>
    <property type="match status" value="1"/>
</dbReference>
<name>A0A1L1PJ71_HYDIT</name>
<keyword evidence="4" id="KW-1185">Reference proteome</keyword>
<dbReference type="CDD" id="cd13665">
    <property type="entry name" value="PBP2_TRAP_Dctp3_4"/>
    <property type="match status" value="1"/>
</dbReference>
<feature type="signal peptide" evidence="2">
    <location>
        <begin position="1"/>
        <end position="26"/>
    </location>
</feature>
<evidence type="ECO:0000313" key="3">
    <source>
        <dbReference type="EMBL" id="CDN89440.1"/>
    </source>
</evidence>
<protein>
    <submittedName>
        <fullName evidence="3">Periplasmic protein</fullName>
    </submittedName>
</protein>
<evidence type="ECO:0000313" key="4">
    <source>
        <dbReference type="Proteomes" id="UP000028878"/>
    </source>
</evidence>
<dbReference type="PANTHER" id="PTHR33376:SF15">
    <property type="entry name" value="BLL6794 PROTEIN"/>
    <property type="match status" value="1"/>
</dbReference>
<accession>A0A1L1PJ71</accession>
<reference evidence="4" key="1">
    <citation type="submission" date="2014-02" db="EMBL/GenBank/DDBJ databases">
        <authorList>
            <person name="Gan H."/>
        </authorList>
    </citation>
    <scope>NUCLEOTIDE SEQUENCE [LARGE SCALE GENOMIC DNA]</scope>
    <source>
        <strain evidence="4">S1</strain>
    </source>
</reference>
<feature type="chain" id="PRO_5009681546" evidence="2">
    <location>
        <begin position="27"/>
        <end position="343"/>
    </location>
</feature>
<dbReference type="RefSeq" id="WP_009517745.1">
    <property type="nucleotide sequence ID" value="NZ_CCAE010000043.1"/>
</dbReference>
<organism evidence="3 4">
    <name type="scientific">Hydrogenophaga intermedia</name>
    <dbReference type="NCBI Taxonomy" id="65786"/>
    <lineage>
        <taxon>Bacteria</taxon>
        <taxon>Pseudomonadati</taxon>
        <taxon>Pseudomonadota</taxon>
        <taxon>Betaproteobacteria</taxon>
        <taxon>Burkholderiales</taxon>
        <taxon>Comamonadaceae</taxon>
        <taxon>Hydrogenophaga</taxon>
    </lineage>
</organism>
<dbReference type="Gene3D" id="3.40.190.170">
    <property type="entry name" value="Bacterial extracellular solute-binding protein, family 7"/>
    <property type="match status" value="1"/>
</dbReference>
<reference evidence="4" key="2">
    <citation type="submission" date="2014-11" db="EMBL/GenBank/DDBJ databases">
        <title>Draft genome sequence of Hydrogenophaga intermedia S1.</title>
        <authorList>
            <person name="Gan H.M."/>
            <person name="Chew T.H."/>
            <person name="Stolz A."/>
        </authorList>
    </citation>
    <scope>NUCLEOTIDE SEQUENCE [LARGE SCALE GENOMIC DNA]</scope>
    <source>
        <strain evidence="4">S1</strain>
    </source>
</reference>
<sequence length="343" mass="37240" precursor="true">MKTPRLTAIRFAALAALTLGALGAQAQDKPVELKFAHWLPATHPLAKLGFEPWAKSVEAASKGSIKVMLFPAQQLGKAADHYDMARDGIAQMTWVNPGYQAGRFPLIAAGELPFLLGKPGPASAALDQWYRKYAGQEMKDVKFCFAHVHVGTFHSKNPITEPGQLKGMKIRSANGTVAQTMSLLGATNVQVSAPEARDAIQKGLADAITFPWKSIITFGIDKAVKYHTDMRFYASDFVWVMNKPWYDGLAAGQKKVIDDHCNNEWAGKVGADWGNSEDSGREEMEKAGGHTLVKLTPAQMDAWKKAVEPIYADWVKATSASGVNGQAALDDLRKELSTRGGAN</sequence>
<dbReference type="PANTHER" id="PTHR33376">
    <property type="match status" value="1"/>
</dbReference>
<dbReference type="NCBIfam" id="NF037995">
    <property type="entry name" value="TRAP_S1"/>
    <property type="match status" value="1"/>
</dbReference>
<keyword evidence="1 2" id="KW-0732">Signal</keyword>
<dbReference type="AlphaFoldDB" id="A0A1L1PJ71"/>
<dbReference type="InterPro" id="IPR018389">
    <property type="entry name" value="DctP_fam"/>
</dbReference>
<gene>
    <name evidence="3" type="ORF">BN948_03878</name>
</gene>
<evidence type="ECO:0000256" key="1">
    <source>
        <dbReference type="ARBA" id="ARBA00022729"/>
    </source>
</evidence>
<dbReference type="GO" id="GO:0055085">
    <property type="term" value="P:transmembrane transport"/>
    <property type="evidence" value="ECO:0007669"/>
    <property type="project" value="InterPro"/>
</dbReference>
<dbReference type="SUPFAM" id="SSF53850">
    <property type="entry name" value="Periplasmic binding protein-like II"/>
    <property type="match status" value="1"/>
</dbReference>
<proteinExistence type="predicted"/>
<dbReference type="Proteomes" id="UP000028878">
    <property type="component" value="Unassembled WGS sequence"/>
</dbReference>